<comment type="caution">
    <text evidence="1">The sequence shown here is derived from an EMBL/GenBank/DDBJ whole genome shotgun (WGS) entry which is preliminary data.</text>
</comment>
<accession>A0A644XJ46</accession>
<name>A0A644XJ46_9ZZZZ</name>
<organism evidence="1">
    <name type="scientific">bioreactor metagenome</name>
    <dbReference type="NCBI Taxonomy" id="1076179"/>
    <lineage>
        <taxon>unclassified sequences</taxon>
        <taxon>metagenomes</taxon>
        <taxon>ecological metagenomes</taxon>
    </lineage>
</organism>
<protein>
    <submittedName>
        <fullName evidence="1">Uncharacterized protein</fullName>
    </submittedName>
</protein>
<gene>
    <name evidence="1" type="ORF">SDC9_62597</name>
</gene>
<reference evidence="1" key="1">
    <citation type="submission" date="2019-08" db="EMBL/GenBank/DDBJ databases">
        <authorList>
            <person name="Kucharzyk K."/>
            <person name="Murdoch R.W."/>
            <person name="Higgins S."/>
            <person name="Loffler F."/>
        </authorList>
    </citation>
    <scope>NUCLEOTIDE SEQUENCE</scope>
</reference>
<proteinExistence type="predicted"/>
<dbReference type="EMBL" id="VSSQ01002572">
    <property type="protein sequence ID" value="MPM16220.1"/>
    <property type="molecule type" value="Genomic_DNA"/>
</dbReference>
<dbReference type="AlphaFoldDB" id="A0A644XJ46"/>
<sequence>MKKVLLVLFAVLCLNACGKQTEANVKNDVSQKEDSKLENGKRMLIEKSFNAYITFDTNYLITVKKIDKANNLNDIDRDAIVEEVRLISLEGLRLLKKDSLKQVMDLLDREMEKFYLHPANTVENELSLHSSSIVLYDIFCEKEEFLMKSILLLDHSLTHIEFKHSLTKKWDEKYIVVLTTLTNFYYNLGANEKAISHAERLCRYIEDIGEVNDNEIYYNNLSLLKDLYEESNNKSKADICQRKLDKLN</sequence>
<evidence type="ECO:0000313" key="1">
    <source>
        <dbReference type="EMBL" id="MPM16220.1"/>
    </source>
</evidence>